<name>A0A1I8BA60_MELHA</name>
<comment type="similarity">
    <text evidence="2">Belongs to the Integrator subunit 2 family.</text>
</comment>
<dbReference type="OMA" id="IISNYPH"/>
<evidence type="ECO:0000313" key="4">
    <source>
        <dbReference type="Proteomes" id="UP000095281"/>
    </source>
</evidence>
<evidence type="ECO:0000256" key="1">
    <source>
        <dbReference type="ARBA" id="ARBA00004123"/>
    </source>
</evidence>
<keyword evidence="4" id="KW-1185">Reference proteome</keyword>
<dbReference type="GO" id="GO:0034472">
    <property type="term" value="P:snRNA 3'-end processing"/>
    <property type="evidence" value="ECO:0007669"/>
    <property type="project" value="TreeGrafter"/>
</dbReference>
<reference evidence="5" key="1">
    <citation type="submission" date="2016-11" db="UniProtKB">
        <authorList>
            <consortium name="WormBaseParasite"/>
        </authorList>
    </citation>
    <scope>IDENTIFICATION</scope>
</reference>
<protein>
    <submittedName>
        <fullName evidence="5">HECT domain-containing protein</fullName>
    </submittedName>
</protein>
<evidence type="ECO:0000313" key="5">
    <source>
        <dbReference type="WBParaSite" id="MhA1_Contig179.frz3.fgene4"/>
    </source>
</evidence>
<accession>A0A1I8BA60</accession>
<dbReference type="PANTHER" id="PTHR28608:SF1">
    <property type="entry name" value="INTEGRATOR COMPLEX SUBUNIT 2"/>
    <property type="match status" value="1"/>
</dbReference>
<sequence length="864" mass="99233">MPPSSLFLIRQERYPDIAFKRFVKVFQIEPSHSQRLLCLHLETEKDVKGTVQLICSNAIEDHFFVDVLIAQFSNRNNSEFVSFVSKTSNKPSMRAICQRLSAIMEKCRFSSIKFLWVVPNFFSIPRKDDDRKLESRVVLLVSLLASCSSLRISNDESRQWVSFLANETNTDDVSLKIALATILATPNLMLDQVSFRDEKIGKSLSSFFSYLHSLIQKPEYAPLSNVMILIYVHLVTDNAEDLSILLSNILGHKVPKTLSKQPFVKELYIGNAINQQDVAEKAANINTTKRLNATMSGYLPVHCICAMLHWRSFSKYSTSINEWVKTQMLECQTPIHPIVAHLLENFASSCIPSETYPHFNQSIDEQFFQEIFSGEIFDDSKLVIRILSLAFLIAFTFKLDSSSNKDQNGRTIKLPKAYSQSLWKSIPIRYLLIMADMRHSDFQHIRPMLQRYMVLSLPHLLPEQMHFDSFKGQNSHLSVRGKRQVVPVSDFSSSMDDALNGRGFFKIAKITDLLLNLPIQSQMPHFETVLKAMTFLLDEERWPRALSEKFALLWERFDSVIPRRLHEDTIRLWLKSPQASQVPNLDDRDNDFLIAHTPLILFRADARVFKSPPHLKCFCRLLAFYLAASRDANYLKLTRAIAYNTKNEMAEKEELLRSFIGTQRLAVVQVFIELCDGDPKDIPNLEEIQQILCTQIHQFFIADTHLPKLVHFNMYPLRLIPVIVKKVPSAHVLINSINELLTGGNLERRIFTIVLMTELLENYKIPSAFAALTLISDLLDTLISNIVNEEFIILMLNITPSLARLIILSPFHAEHFLSTIQRTKELSLNRLALYTSLTKARISPEQKLIEMIDKILEELPKLSE</sequence>
<proteinExistence type="inferred from homology"/>
<evidence type="ECO:0000256" key="2">
    <source>
        <dbReference type="ARBA" id="ARBA00006705"/>
    </source>
</evidence>
<keyword evidence="3" id="KW-0539">Nucleus</keyword>
<dbReference type="WBParaSite" id="MhA1_Contig179.frz3.fgene4">
    <property type="protein sequence ID" value="MhA1_Contig179.frz3.fgene4"/>
    <property type="gene ID" value="MhA1_Contig179.frz3.fgene4"/>
</dbReference>
<dbReference type="InterPro" id="IPR026236">
    <property type="entry name" value="Int2_metazoa"/>
</dbReference>
<dbReference type="PANTHER" id="PTHR28608">
    <property type="entry name" value="INTEGRATOR COMPLEX SUBUNIT 2"/>
    <property type="match status" value="1"/>
</dbReference>
<evidence type="ECO:0000256" key="3">
    <source>
        <dbReference type="ARBA" id="ARBA00023242"/>
    </source>
</evidence>
<dbReference type="Pfam" id="PF14750">
    <property type="entry name" value="INTS2"/>
    <property type="match status" value="1"/>
</dbReference>
<dbReference type="Proteomes" id="UP000095281">
    <property type="component" value="Unplaced"/>
</dbReference>
<dbReference type="InterPro" id="IPR029321">
    <property type="entry name" value="INTS2"/>
</dbReference>
<dbReference type="GO" id="GO:0032039">
    <property type="term" value="C:integrator complex"/>
    <property type="evidence" value="ECO:0007669"/>
    <property type="project" value="InterPro"/>
</dbReference>
<comment type="subcellular location">
    <subcellularLocation>
        <location evidence="1">Nucleus</location>
    </subcellularLocation>
</comment>
<dbReference type="PRINTS" id="PR02105">
    <property type="entry name" value="INTSUBUNIT2"/>
</dbReference>
<dbReference type="AlphaFoldDB" id="A0A1I8BA60"/>
<organism evidence="4 5">
    <name type="scientific">Meloidogyne hapla</name>
    <name type="common">Root-knot nematode worm</name>
    <dbReference type="NCBI Taxonomy" id="6305"/>
    <lineage>
        <taxon>Eukaryota</taxon>
        <taxon>Metazoa</taxon>
        <taxon>Ecdysozoa</taxon>
        <taxon>Nematoda</taxon>
        <taxon>Chromadorea</taxon>
        <taxon>Rhabditida</taxon>
        <taxon>Tylenchina</taxon>
        <taxon>Tylenchomorpha</taxon>
        <taxon>Tylenchoidea</taxon>
        <taxon>Meloidogynidae</taxon>
        <taxon>Meloidogyninae</taxon>
        <taxon>Meloidogyne</taxon>
    </lineage>
</organism>